<reference evidence="6" key="3">
    <citation type="submission" date="2025-09" db="UniProtKB">
        <authorList>
            <consortium name="Ensembl"/>
        </authorList>
    </citation>
    <scope>IDENTIFICATION</scope>
</reference>
<feature type="signal peptide" evidence="4">
    <location>
        <begin position="1"/>
        <end position="26"/>
    </location>
</feature>
<feature type="transmembrane region" description="Helical" evidence="3">
    <location>
        <begin position="195"/>
        <end position="215"/>
    </location>
</feature>
<keyword evidence="3" id="KW-0812">Transmembrane</keyword>
<keyword evidence="1" id="KW-1015">Disulfide bond</keyword>
<evidence type="ECO:0000256" key="2">
    <source>
        <dbReference type="SAM" id="MobiDB-lite"/>
    </source>
</evidence>
<dbReference type="Gene3D" id="2.10.50.10">
    <property type="entry name" value="Tumor Necrosis Factor Receptor, subunit A, domain 2"/>
    <property type="match status" value="3"/>
</dbReference>
<dbReference type="FunCoup" id="A0A3P8UNL0">
    <property type="interactions" value="1048"/>
</dbReference>
<feature type="chain" id="PRO_5017953069" evidence="4">
    <location>
        <begin position="27"/>
        <end position="379"/>
    </location>
</feature>
<dbReference type="FunFam" id="2.10.50.10:FF:000065">
    <property type="entry name" value="TNF receptor superfamily member 14"/>
    <property type="match status" value="1"/>
</dbReference>
<dbReference type="Ensembl" id="ENSCSET00000004849.1">
    <property type="protein sequence ID" value="ENSCSEP00000004793.1"/>
    <property type="gene ID" value="ENSCSEG00000003100.1"/>
</dbReference>
<keyword evidence="3" id="KW-1133">Transmembrane helix</keyword>
<feature type="disulfide bond" evidence="1">
    <location>
        <begin position="42"/>
        <end position="60"/>
    </location>
</feature>
<evidence type="ECO:0000313" key="6">
    <source>
        <dbReference type="Ensembl" id="ENSCSEP00000004793.1"/>
    </source>
</evidence>
<evidence type="ECO:0000256" key="1">
    <source>
        <dbReference type="PROSITE-ProRule" id="PRU00206"/>
    </source>
</evidence>
<feature type="disulfide bond" evidence="1">
    <location>
        <begin position="39"/>
        <end position="52"/>
    </location>
</feature>
<dbReference type="SUPFAM" id="SSF57586">
    <property type="entry name" value="TNF receptor-like"/>
    <property type="match status" value="2"/>
</dbReference>
<comment type="caution">
    <text evidence="1">Lacks conserved residue(s) required for the propagation of feature annotation.</text>
</comment>
<dbReference type="GeneID" id="103384730"/>
<feature type="repeat" description="TNFR-Cys" evidence="1">
    <location>
        <begin position="26"/>
        <end position="60"/>
    </location>
</feature>
<feature type="disulfide bond" evidence="1">
    <location>
        <begin position="63"/>
        <end position="78"/>
    </location>
</feature>
<dbReference type="GO" id="GO:0046642">
    <property type="term" value="P:negative regulation of alpha-beta T cell proliferation"/>
    <property type="evidence" value="ECO:0007669"/>
    <property type="project" value="TreeGrafter"/>
</dbReference>
<evidence type="ECO:0000256" key="4">
    <source>
        <dbReference type="SAM" id="SignalP"/>
    </source>
</evidence>
<dbReference type="OMA" id="TERSCKR"/>
<dbReference type="GO" id="GO:0002720">
    <property type="term" value="P:positive regulation of cytokine production involved in immune response"/>
    <property type="evidence" value="ECO:0007669"/>
    <property type="project" value="TreeGrafter"/>
</dbReference>
<dbReference type="RefSeq" id="XP_008316591.1">
    <property type="nucleotide sequence ID" value="XM_008318369.3"/>
</dbReference>
<dbReference type="SMART" id="SM00208">
    <property type="entry name" value="TNFR"/>
    <property type="match status" value="4"/>
</dbReference>
<organism evidence="6 7">
    <name type="scientific">Cynoglossus semilaevis</name>
    <name type="common">Tongue sole</name>
    <dbReference type="NCBI Taxonomy" id="244447"/>
    <lineage>
        <taxon>Eukaryota</taxon>
        <taxon>Metazoa</taxon>
        <taxon>Chordata</taxon>
        <taxon>Craniata</taxon>
        <taxon>Vertebrata</taxon>
        <taxon>Euteleostomi</taxon>
        <taxon>Actinopterygii</taxon>
        <taxon>Neopterygii</taxon>
        <taxon>Teleostei</taxon>
        <taxon>Neoteleostei</taxon>
        <taxon>Acanthomorphata</taxon>
        <taxon>Carangaria</taxon>
        <taxon>Pleuronectiformes</taxon>
        <taxon>Pleuronectoidei</taxon>
        <taxon>Cynoglossidae</taxon>
        <taxon>Cynoglossinae</taxon>
        <taxon>Cynoglossus</taxon>
    </lineage>
</organism>
<dbReference type="OrthoDB" id="10031141at2759"/>
<reference evidence="6 7" key="1">
    <citation type="journal article" date="2014" name="Nat. Genet.">
        <title>Whole-genome sequence of a flatfish provides insights into ZW sex chromosome evolution and adaptation to a benthic lifestyle.</title>
        <authorList>
            <person name="Chen S."/>
            <person name="Zhang G."/>
            <person name="Shao C."/>
            <person name="Huang Q."/>
            <person name="Liu G."/>
            <person name="Zhang P."/>
            <person name="Song W."/>
            <person name="An N."/>
            <person name="Chalopin D."/>
            <person name="Volff J.N."/>
            <person name="Hong Y."/>
            <person name="Li Q."/>
            <person name="Sha Z."/>
            <person name="Zhou H."/>
            <person name="Xie M."/>
            <person name="Yu Q."/>
            <person name="Liu Y."/>
            <person name="Xiang H."/>
            <person name="Wang N."/>
            <person name="Wu K."/>
            <person name="Yang C."/>
            <person name="Zhou Q."/>
            <person name="Liao X."/>
            <person name="Yang L."/>
            <person name="Hu Q."/>
            <person name="Zhang J."/>
            <person name="Meng L."/>
            <person name="Jin L."/>
            <person name="Tian Y."/>
            <person name="Lian J."/>
            <person name="Yang J."/>
            <person name="Miao G."/>
            <person name="Liu S."/>
            <person name="Liang Z."/>
            <person name="Yan F."/>
            <person name="Li Y."/>
            <person name="Sun B."/>
            <person name="Zhang H."/>
            <person name="Zhang J."/>
            <person name="Zhu Y."/>
            <person name="Du M."/>
            <person name="Zhao Y."/>
            <person name="Schartl M."/>
            <person name="Tang Q."/>
            <person name="Wang J."/>
        </authorList>
    </citation>
    <scope>NUCLEOTIDE SEQUENCE</scope>
</reference>
<keyword evidence="7" id="KW-1185">Reference proteome</keyword>
<feature type="region of interest" description="Disordered" evidence="2">
    <location>
        <begin position="244"/>
        <end position="266"/>
    </location>
</feature>
<dbReference type="InParanoid" id="A0A3P8UNL0"/>
<dbReference type="GeneTree" id="ENSGT00950000183126"/>
<proteinExistence type="predicted"/>
<feature type="compositionally biased region" description="Basic and acidic residues" evidence="2">
    <location>
        <begin position="244"/>
        <end position="262"/>
    </location>
</feature>
<dbReference type="GO" id="GO:0050830">
    <property type="term" value="P:defense response to Gram-positive bacterium"/>
    <property type="evidence" value="ECO:0007669"/>
    <property type="project" value="TreeGrafter"/>
</dbReference>
<dbReference type="PANTHER" id="PTHR46838">
    <property type="entry name" value="TUMOR NECROSIS FACTOR RECEPTOR SUPERFAMILY MEMBER 14"/>
    <property type="match status" value="1"/>
</dbReference>
<feature type="repeat" description="TNFR-Cys" evidence="1">
    <location>
        <begin position="62"/>
        <end position="104"/>
    </location>
</feature>
<dbReference type="Proteomes" id="UP000265120">
    <property type="component" value="Chromosome 10"/>
</dbReference>
<dbReference type="PANTHER" id="PTHR46838:SF1">
    <property type="entry name" value="TUMOR NECROSIS FACTOR RECEPTOR SUPERFAMILY MEMBER 14"/>
    <property type="match status" value="1"/>
</dbReference>
<dbReference type="InterPro" id="IPR001368">
    <property type="entry name" value="TNFR/NGFR_Cys_rich_reg"/>
</dbReference>
<protein>
    <submittedName>
        <fullName evidence="6">Tumor necrosis factor receptor superfamily member 14-like</fullName>
    </submittedName>
</protein>
<reference evidence="6" key="2">
    <citation type="submission" date="2025-08" db="UniProtKB">
        <authorList>
            <consortium name="Ensembl"/>
        </authorList>
    </citation>
    <scope>IDENTIFICATION</scope>
</reference>
<dbReference type="GO" id="GO:0050829">
    <property type="term" value="P:defense response to Gram-negative bacterium"/>
    <property type="evidence" value="ECO:0007669"/>
    <property type="project" value="TreeGrafter"/>
</dbReference>
<dbReference type="Pfam" id="PF00020">
    <property type="entry name" value="TNFR_c6"/>
    <property type="match status" value="1"/>
</dbReference>
<dbReference type="STRING" id="244447.ENSCSEP00000004793"/>
<dbReference type="GO" id="GO:2000406">
    <property type="term" value="P:positive regulation of T cell migration"/>
    <property type="evidence" value="ECO:0007669"/>
    <property type="project" value="TreeGrafter"/>
</dbReference>
<dbReference type="AlphaFoldDB" id="A0A3P8UNL0"/>
<accession>A0A3P8UNL0</accession>
<evidence type="ECO:0000313" key="7">
    <source>
        <dbReference type="Proteomes" id="UP000265120"/>
    </source>
</evidence>
<keyword evidence="3" id="KW-0472">Membrane</keyword>
<dbReference type="RefSeq" id="XP_024915159.1">
    <property type="nucleotide sequence ID" value="XM_025059391.1"/>
</dbReference>
<dbReference type="GO" id="GO:0009897">
    <property type="term" value="C:external side of plasma membrane"/>
    <property type="evidence" value="ECO:0007669"/>
    <property type="project" value="TreeGrafter"/>
</dbReference>
<name>A0A3P8UNL0_CYNSE</name>
<dbReference type="PROSITE" id="PS00652">
    <property type="entry name" value="TNFR_NGFR_1"/>
    <property type="match status" value="1"/>
</dbReference>
<sequence length="379" mass="41651">MLIFKTFCPSTYLLVLGTTFVRGALGCPPSEYPVGDKCCPKCDPGAFAKRNCTDTRTTTCSLCDEGTFTSDYNGEIECFACTVCSPDLGLKTLTPCTVVQDTTCEPLDGFFCINRTENHCTAAQNHTRCQPGQYIRNNGTAATDTECSDCTSGTFSDGTFTVCRPHTQCEHRSLSTVTEGTTSTDAQCGKNNVPAVFLIGSLILFILIVGDIVVVQWRKKKRKVKEFIDHACCFQECTAENKKNYEEQERNETEGQSLKDETSGVTNHSDIVLNNTEVTLSCESMRPEERFWTAGQTGEEGRLCGWLGAGDPDISCREKDSLQAAVNHGHQSPTYTAPSQNVQVQGRLLSLSWSTDRLRTSFVPGAIQNFNTTTSLEQR</sequence>
<feature type="domain" description="TNFR-Cys" evidence="5">
    <location>
        <begin position="62"/>
        <end position="104"/>
    </location>
</feature>
<evidence type="ECO:0000259" key="5">
    <source>
        <dbReference type="PROSITE" id="PS50050"/>
    </source>
</evidence>
<dbReference type="PROSITE" id="PS50050">
    <property type="entry name" value="TNFR_NGFR_2"/>
    <property type="match status" value="2"/>
</dbReference>
<evidence type="ECO:0000256" key="3">
    <source>
        <dbReference type="SAM" id="Phobius"/>
    </source>
</evidence>
<keyword evidence="4" id="KW-0732">Signal</keyword>
<feature type="domain" description="TNFR-Cys" evidence="5">
    <location>
        <begin position="26"/>
        <end position="60"/>
    </location>
</feature>